<dbReference type="RefSeq" id="WP_074999209.1">
    <property type="nucleotide sequence ID" value="NZ_FOGO01000002.1"/>
</dbReference>
<sequence>MTPEPGARRRTTGPGAAASPGTVRPGGRTARVREAVLRAAGDALAEHGFAHLDLAEVARRAEVGKTTVYRRWGTITALLADLLDDMAEQSEPRTETGALLDDLAANAALVRRTLTDPRQGALFKAVIAAATCDAPAAEALHRFYASRIAEWAPCVRQAAERGEVPSDTDPEEVIRAVSAPLYYQLLTTGAPLDRAAADRAALAAYEAARAGAFRTVR</sequence>
<evidence type="ECO:0000259" key="6">
    <source>
        <dbReference type="PROSITE" id="PS50977"/>
    </source>
</evidence>
<gene>
    <name evidence="7" type="ORF">SAMN05421870_102531</name>
</gene>
<dbReference type="InterPro" id="IPR001647">
    <property type="entry name" value="HTH_TetR"/>
</dbReference>
<dbReference type="OrthoDB" id="9796019at2"/>
<feature type="DNA-binding region" description="H-T-H motif" evidence="4">
    <location>
        <begin position="53"/>
        <end position="72"/>
    </location>
</feature>
<name>A0A1H9Q8R2_9ACTN</name>
<keyword evidence="3" id="KW-0804">Transcription</keyword>
<evidence type="ECO:0000313" key="8">
    <source>
        <dbReference type="Proteomes" id="UP000182841"/>
    </source>
</evidence>
<feature type="domain" description="HTH tetR-type" evidence="6">
    <location>
        <begin position="30"/>
        <end position="90"/>
    </location>
</feature>
<feature type="region of interest" description="Disordered" evidence="5">
    <location>
        <begin position="1"/>
        <end position="29"/>
    </location>
</feature>
<evidence type="ECO:0000256" key="5">
    <source>
        <dbReference type="SAM" id="MobiDB-lite"/>
    </source>
</evidence>
<keyword evidence="2 4" id="KW-0238">DNA-binding</keyword>
<dbReference type="InterPro" id="IPR050109">
    <property type="entry name" value="HTH-type_TetR-like_transc_reg"/>
</dbReference>
<accession>A0A1H9Q8R2</accession>
<dbReference type="Gene3D" id="1.10.357.10">
    <property type="entry name" value="Tetracycline Repressor, domain 2"/>
    <property type="match status" value="1"/>
</dbReference>
<dbReference type="Pfam" id="PF16859">
    <property type="entry name" value="TetR_C_11"/>
    <property type="match status" value="1"/>
</dbReference>
<dbReference type="Proteomes" id="UP000182841">
    <property type="component" value="Unassembled WGS sequence"/>
</dbReference>
<dbReference type="PANTHER" id="PTHR30055">
    <property type="entry name" value="HTH-TYPE TRANSCRIPTIONAL REGULATOR RUTR"/>
    <property type="match status" value="1"/>
</dbReference>
<dbReference type="EMBL" id="FOGO01000002">
    <property type="protein sequence ID" value="SER56834.1"/>
    <property type="molecule type" value="Genomic_DNA"/>
</dbReference>
<dbReference type="AlphaFoldDB" id="A0A1H9Q8R2"/>
<evidence type="ECO:0000313" key="7">
    <source>
        <dbReference type="EMBL" id="SER56834.1"/>
    </source>
</evidence>
<keyword evidence="1" id="KW-0805">Transcription regulation</keyword>
<evidence type="ECO:0000256" key="3">
    <source>
        <dbReference type="ARBA" id="ARBA00023163"/>
    </source>
</evidence>
<dbReference type="InterPro" id="IPR011075">
    <property type="entry name" value="TetR_C"/>
</dbReference>
<organism evidence="7 8">
    <name type="scientific">Streptomyces qinglanensis</name>
    <dbReference type="NCBI Taxonomy" id="943816"/>
    <lineage>
        <taxon>Bacteria</taxon>
        <taxon>Bacillati</taxon>
        <taxon>Actinomycetota</taxon>
        <taxon>Actinomycetes</taxon>
        <taxon>Kitasatosporales</taxon>
        <taxon>Streptomycetaceae</taxon>
        <taxon>Streptomyces</taxon>
    </lineage>
</organism>
<dbReference type="PROSITE" id="PS50977">
    <property type="entry name" value="HTH_TETR_2"/>
    <property type="match status" value="1"/>
</dbReference>
<evidence type="ECO:0000256" key="1">
    <source>
        <dbReference type="ARBA" id="ARBA00023015"/>
    </source>
</evidence>
<protein>
    <submittedName>
        <fullName evidence="7">DNA-binding transcriptional regulator, AcrR family</fullName>
    </submittedName>
</protein>
<proteinExistence type="predicted"/>
<evidence type="ECO:0000256" key="4">
    <source>
        <dbReference type="PROSITE-ProRule" id="PRU00335"/>
    </source>
</evidence>
<dbReference type="InterPro" id="IPR009057">
    <property type="entry name" value="Homeodomain-like_sf"/>
</dbReference>
<dbReference type="SUPFAM" id="SSF48498">
    <property type="entry name" value="Tetracyclin repressor-like, C-terminal domain"/>
    <property type="match status" value="1"/>
</dbReference>
<dbReference type="GO" id="GO:0000976">
    <property type="term" value="F:transcription cis-regulatory region binding"/>
    <property type="evidence" value="ECO:0007669"/>
    <property type="project" value="TreeGrafter"/>
</dbReference>
<dbReference type="PANTHER" id="PTHR30055:SF148">
    <property type="entry name" value="TETR-FAMILY TRANSCRIPTIONAL REGULATOR"/>
    <property type="match status" value="1"/>
</dbReference>
<dbReference type="InterPro" id="IPR036271">
    <property type="entry name" value="Tet_transcr_reg_TetR-rel_C_sf"/>
</dbReference>
<reference evidence="8" key="1">
    <citation type="submission" date="2016-10" db="EMBL/GenBank/DDBJ databases">
        <authorList>
            <person name="Varghese N."/>
            <person name="Submissions S."/>
        </authorList>
    </citation>
    <scope>NUCLEOTIDE SEQUENCE [LARGE SCALE GENOMIC DNA]</scope>
    <source>
        <strain evidence="8">CGMCC 4.6825</strain>
    </source>
</reference>
<evidence type="ECO:0000256" key="2">
    <source>
        <dbReference type="ARBA" id="ARBA00023125"/>
    </source>
</evidence>
<dbReference type="Gene3D" id="1.10.10.60">
    <property type="entry name" value="Homeodomain-like"/>
    <property type="match status" value="1"/>
</dbReference>
<dbReference type="SUPFAM" id="SSF46689">
    <property type="entry name" value="Homeodomain-like"/>
    <property type="match status" value="1"/>
</dbReference>
<dbReference type="GO" id="GO:0003700">
    <property type="term" value="F:DNA-binding transcription factor activity"/>
    <property type="evidence" value="ECO:0007669"/>
    <property type="project" value="TreeGrafter"/>
</dbReference>
<dbReference type="Pfam" id="PF00440">
    <property type="entry name" value="TetR_N"/>
    <property type="match status" value="1"/>
</dbReference>
<keyword evidence="8" id="KW-1185">Reference proteome</keyword>